<dbReference type="GO" id="GO:0046872">
    <property type="term" value="F:metal ion binding"/>
    <property type="evidence" value="ECO:0007669"/>
    <property type="project" value="UniProtKB-KW"/>
</dbReference>
<dbReference type="PROSITE" id="PS00758">
    <property type="entry name" value="ARGE_DAPE_CPG2_1"/>
    <property type="match status" value="1"/>
</dbReference>
<feature type="active site" evidence="6">
    <location>
        <position position="179"/>
    </location>
</feature>
<dbReference type="InterPro" id="IPR036264">
    <property type="entry name" value="Bact_exopeptidase_dim_dom"/>
</dbReference>
<dbReference type="Pfam" id="PF01546">
    <property type="entry name" value="Peptidase_M20"/>
    <property type="match status" value="1"/>
</dbReference>
<feature type="binding site" evidence="7">
    <location>
        <position position="247"/>
    </location>
    <ligand>
        <name>Zn(2+)</name>
        <dbReference type="ChEBI" id="CHEBI:29105"/>
        <label>1</label>
    </ligand>
</feature>
<comment type="similarity">
    <text evidence="1">Belongs to the peptidase M20A family.</text>
</comment>
<dbReference type="AlphaFoldDB" id="A0A427YS50"/>
<keyword evidence="5 7" id="KW-0862">Zinc</keyword>
<dbReference type="SUPFAM" id="SSF55031">
    <property type="entry name" value="Bacterial exopeptidase dimerisation domain"/>
    <property type="match status" value="1"/>
</dbReference>
<comment type="caution">
    <text evidence="9">The sequence shown here is derived from an EMBL/GenBank/DDBJ whole genome shotgun (WGS) entry which is preliminary data.</text>
</comment>
<dbReference type="GO" id="GO:0051603">
    <property type="term" value="P:proteolysis involved in protein catabolic process"/>
    <property type="evidence" value="ECO:0007669"/>
    <property type="project" value="TreeGrafter"/>
</dbReference>
<dbReference type="InterPro" id="IPR001261">
    <property type="entry name" value="ArgE/DapE_CS"/>
</dbReference>
<name>A0A427YS50_9TREE</name>
<keyword evidence="3 7" id="KW-0479">Metal-binding</keyword>
<evidence type="ECO:0000256" key="6">
    <source>
        <dbReference type="PIRSR" id="PIRSR037217-1"/>
    </source>
</evidence>
<accession>A0A427YS50</accession>
<evidence type="ECO:0000256" key="1">
    <source>
        <dbReference type="ARBA" id="ARBA00006247"/>
    </source>
</evidence>
<feature type="binding site" evidence="7">
    <location>
        <position position="212"/>
    </location>
    <ligand>
        <name>Zn(2+)</name>
        <dbReference type="ChEBI" id="CHEBI:29105"/>
        <label>2</label>
    </ligand>
</feature>
<dbReference type="GO" id="GO:0000328">
    <property type="term" value="C:fungal-type vacuole lumen"/>
    <property type="evidence" value="ECO:0007669"/>
    <property type="project" value="TreeGrafter"/>
</dbReference>
<dbReference type="InterPro" id="IPR002933">
    <property type="entry name" value="Peptidase_M20"/>
</dbReference>
<feature type="active site" description="Proton acceptor" evidence="6">
    <location>
        <position position="246"/>
    </location>
</feature>
<keyword evidence="10" id="KW-1185">Reference proteome</keyword>
<dbReference type="InterPro" id="IPR047177">
    <property type="entry name" value="Pept_M20A"/>
</dbReference>
<evidence type="ECO:0000259" key="8">
    <source>
        <dbReference type="Pfam" id="PF07687"/>
    </source>
</evidence>
<evidence type="ECO:0000256" key="5">
    <source>
        <dbReference type="ARBA" id="ARBA00022833"/>
    </source>
</evidence>
<evidence type="ECO:0000313" key="10">
    <source>
        <dbReference type="Proteomes" id="UP000279259"/>
    </source>
</evidence>
<dbReference type="STRING" id="1890683.A0A427YS50"/>
<evidence type="ECO:0000256" key="7">
    <source>
        <dbReference type="PIRSR" id="PIRSR037217-2"/>
    </source>
</evidence>
<dbReference type="PIRSF" id="PIRSF037217">
    <property type="entry name" value="Carboxypeptidase_S"/>
    <property type="match status" value="1"/>
</dbReference>
<dbReference type="CDD" id="cd05674">
    <property type="entry name" value="M20_yscS"/>
    <property type="match status" value="1"/>
</dbReference>
<dbReference type="SUPFAM" id="SSF53187">
    <property type="entry name" value="Zn-dependent exopeptidases"/>
    <property type="match status" value="1"/>
</dbReference>
<evidence type="ECO:0000256" key="3">
    <source>
        <dbReference type="ARBA" id="ARBA00022723"/>
    </source>
</evidence>
<dbReference type="GO" id="GO:0004181">
    <property type="term" value="F:metallocarboxypeptidase activity"/>
    <property type="evidence" value="ECO:0007669"/>
    <property type="project" value="InterPro"/>
</dbReference>
<dbReference type="Gene3D" id="3.30.70.360">
    <property type="match status" value="1"/>
</dbReference>
<evidence type="ECO:0000256" key="4">
    <source>
        <dbReference type="ARBA" id="ARBA00022801"/>
    </source>
</evidence>
<keyword evidence="2" id="KW-0645">Protease</keyword>
<gene>
    <name evidence="9" type="ORF">EHS25_006544</name>
</gene>
<proteinExistence type="inferred from homology"/>
<feature type="binding site" evidence="7">
    <location>
        <position position="212"/>
    </location>
    <ligand>
        <name>Zn(2+)</name>
        <dbReference type="ChEBI" id="CHEBI:29105"/>
        <label>1</label>
    </ligand>
</feature>
<protein>
    <recommendedName>
        <fullName evidence="8">Peptidase M20 dimerisation domain-containing protein</fullName>
    </recommendedName>
</protein>
<dbReference type="EMBL" id="RSCD01000003">
    <property type="protein sequence ID" value="RSH93892.1"/>
    <property type="molecule type" value="Genomic_DNA"/>
</dbReference>
<feature type="domain" description="Peptidase M20 dimerisation" evidence="8">
    <location>
        <begin position="296"/>
        <end position="454"/>
    </location>
</feature>
<dbReference type="PANTHER" id="PTHR45962:SF1">
    <property type="entry name" value="N-FATTY-ACYL-AMINO ACID SYNTHASE_HYDROLASE PM20D1"/>
    <property type="match status" value="1"/>
</dbReference>
<organism evidence="9 10">
    <name type="scientific">Saitozyma podzolica</name>
    <dbReference type="NCBI Taxonomy" id="1890683"/>
    <lineage>
        <taxon>Eukaryota</taxon>
        <taxon>Fungi</taxon>
        <taxon>Dikarya</taxon>
        <taxon>Basidiomycota</taxon>
        <taxon>Agaricomycotina</taxon>
        <taxon>Tremellomycetes</taxon>
        <taxon>Tremellales</taxon>
        <taxon>Trimorphomycetaceae</taxon>
        <taxon>Saitozyma</taxon>
    </lineage>
</organism>
<dbReference type="Gene3D" id="3.40.630.10">
    <property type="entry name" value="Zn peptidases"/>
    <property type="match status" value="1"/>
</dbReference>
<evidence type="ECO:0000256" key="2">
    <source>
        <dbReference type="ARBA" id="ARBA00022670"/>
    </source>
</evidence>
<reference evidence="9 10" key="1">
    <citation type="submission" date="2018-11" db="EMBL/GenBank/DDBJ databases">
        <title>Genome sequence of Saitozyma podzolica DSM 27192.</title>
        <authorList>
            <person name="Aliyu H."/>
            <person name="Gorte O."/>
            <person name="Ochsenreither K."/>
        </authorList>
    </citation>
    <scope>NUCLEOTIDE SEQUENCE [LARGE SCALE GENOMIC DNA]</scope>
    <source>
        <strain evidence="9 10">DSM 27192</strain>
    </source>
</reference>
<evidence type="ECO:0000313" key="9">
    <source>
        <dbReference type="EMBL" id="RSH93892.1"/>
    </source>
</evidence>
<dbReference type="InterPro" id="IPR017141">
    <property type="entry name" value="Pept_M20_carboxypep"/>
</dbReference>
<dbReference type="OrthoDB" id="3064516at2759"/>
<dbReference type="Pfam" id="PF07687">
    <property type="entry name" value="M20_dimer"/>
    <property type="match status" value="1"/>
</dbReference>
<keyword evidence="4" id="KW-0378">Hydrolase</keyword>
<dbReference type="Proteomes" id="UP000279259">
    <property type="component" value="Unassembled WGS sequence"/>
</dbReference>
<sequence>MSSEKSSLPLPSQSAPSRPARSLKPRILFLLLTTLLLSPILLHSAKPALELASSTARSLLQQNDAEYDWSALESVQCPVQPEALFPKTMWNMTSQEKEELTKHYVEAVQIPTQSFDDNGEPLEDPRWGPFFDFQKWLKTAFPLANSKAKVEYINTLGIIATFEGSDPSLKPLLLMSHYDVVPAPESTYDRWTHGAFSGFNDGKYIWGRGAADDKPLVVSQWEAITKLLSDGFVPRRTIILSHGNDEEEVFARRGQGHIAPFLEERYGKDGLLMVIDEGSGNKDDFFGASFALPAMGEKGYMDIVISVGTDGGHSSVPPEHTGIGVMSQIVSGLEDNPFDTKASGLGLTPHSPYLTSLMCAAKHSPSFPKKWSSLLKSEGPKSWPKLAKLLASQSRLDRAMVGTTTAVDVVNGGVKVNALPELVTAKVNFRIDFSESVDSTKDHVAKILAKVAKKNGLEFSGFKGKDTKDLGGKFVQVELMGQPLEPAPNTPTEGGVWDLFAGTVKAVAPGPNGEERIVTPFASTGNTDCKMYYNLTKNVFRYMGGPSGGSGGVHTVDEHGSIAAQHAIARWVHAIIQNADAYDGEE</sequence>
<dbReference type="InterPro" id="IPR011650">
    <property type="entry name" value="Peptidase_M20_dimer"/>
</dbReference>
<feature type="binding site" evidence="7">
    <location>
        <position position="554"/>
    </location>
    <ligand>
        <name>Zn(2+)</name>
        <dbReference type="ChEBI" id="CHEBI:29105"/>
        <label>1</label>
    </ligand>
</feature>
<feature type="binding site" evidence="7">
    <location>
        <position position="276"/>
    </location>
    <ligand>
        <name>Zn(2+)</name>
        <dbReference type="ChEBI" id="CHEBI:29105"/>
        <label>2</label>
    </ligand>
</feature>
<feature type="binding site" evidence="7">
    <location>
        <position position="177"/>
    </location>
    <ligand>
        <name>Zn(2+)</name>
        <dbReference type="ChEBI" id="CHEBI:29105"/>
        <label>2</label>
    </ligand>
</feature>
<dbReference type="PANTHER" id="PTHR45962">
    <property type="entry name" value="N-FATTY-ACYL-AMINO ACID SYNTHASE/HYDROLASE PM20D1"/>
    <property type="match status" value="1"/>
</dbReference>